<proteinExistence type="predicted"/>
<protein>
    <recommendedName>
        <fullName evidence="3">GrpB family protein</fullName>
    </recommendedName>
</protein>
<dbReference type="SUPFAM" id="SSF81301">
    <property type="entry name" value="Nucleotidyltransferase"/>
    <property type="match status" value="1"/>
</dbReference>
<sequence>MRKVEVCSYHEKWLSMFEKEADKLRTIFGEQVVVIHHIGSTSVPGLKAKPVIDIMPVVKEINVVDKYINSMENIGYEPKGENGIPERRYFQKGGDNRTHHVHIYQLGNYEIKRHLAFRDYLRTHPESKKRHGELKQKLAQQFPHDIESYIAVRKILLLKLNGEQQNGIKKSRNRTNYTVILCLFKFL</sequence>
<dbReference type="Proteomes" id="UP000204391">
    <property type="component" value="Chromosome"/>
</dbReference>
<dbReference type="KEGG" id="vne:CFK40_10490"/>
<dbReference type="PANTHER" id="PTHR34822">
    <property type="entry name" value="GRPB DOMAIN PROTEIN (AFU_ORTHOLOGUE AFUA_1G01530)"/>
    <property type="match status" value="1"/>
</dbReference>
<name>A0A221MCI9_9BACI</name>
<dbReference type="InterPro" id="IPR007344">
    <property type="entry name" value="GrpB/CoaE"/>
</dbReference>
<reference evidence="1 2" key="1">
    <citation type="journal article" date="2003" name="Int. J. Syst. Evol. Microbiol.">
        <title>Virgibacillus carmonensis sp. nov., Virgibacillus necropolis sp. nov. and Virgibacillus picturae sp. nov., three novel species isolated from deteriorated mural paintings, transfer of the species of the genus salibacillus to Virgibacillus, as Virgibacillus marismortui comb. nov. and Virgibacillus salexigens comb. nov., and emended description of the genus Virgibacillus.</title>
        <authorList>
            <person name="Heyrman J."/>
            <person name="Logan N.A."/>
            <person name="Busse H.J."/>
            <person name="Balcaen A."/>
            <person name="Lebbe L."/>
            <person name="Rodriguez-Diaz M."/>
            <person name="Swings J."/>
            <person name="De Vos P."/>
        </authorList>
    </citation>
    <scope>NUCLEOTIDE SEQUENCE [LARGE SCALE GENOMIC DNA]</scope>
    <source>
        <strain evidence="1 2">LMG 19488</strain>
    </source>
</reference>
<organism evidence="1 2">
    <name type="scientific">Virgibacillus necropolis</name>
    <dbReference type="NCBI Taxonomy" id="163877"/>
    <lineage>
        <taxon>Bacteria</taxon>
        <taxon>Bacillati</taxon>
        <taxon>Bacillota</taxon>
        <taxon>Bacilli</taxon>
        <taxon>Bacillales</taxon>
        <taxon>Bacillaceae</taxon>
        <taxon>Virgibacillus</taxon>
    </lineage>
</organism>
<dbReference type="EMBL" id="CP022437">
    <property type="protein sequence ID" value="ASN05408.1"/>
    <property type="molecule type" value="Genomic_DNA"/>
</dbReference>
<keyword evidence="2" id="KW-1185">Reference proteome</keyword>
<dbReference type="RefSeq" id="WP_089532258.1">
    <property type="nucleotide sequence ID" value="NZ_CP022437.1"/>
</dbReference>
<gene>
    <name evidence="1" type="ORF">CFK40_10490</name>
</gene>
<dbReference type="OrthoDB" id="9799092at2"/>
<dbReference type="Gene3D" id="3.30.460.10">
    <property type="entry name" value="Beta Polymerase, domain 2"/>
    <property type="match status" value="1"/>
</dbReference>
<evidence type="ECO:0008006" key="3">
    <source>
        <dbReference type="Google" id="ProtNLM"/>
    </source>
</evidence>
<dbReference type="PANTHER" id="PTHR34822:SF1">
    <property type="entry name" value="GRPB FAMILY PROTEIN"/>
    <property type="match status" value="1"/>
</dbReference>
<dbReference type="AlphaFoldDB" id="A0A221MCI9"/>
<evidence type="ECO:0000313" key="1">
    <source>
        <dbReference type="EMBL" id="ASN05408.1"/>
    </source>
</evidence>
<evidence type="ECO:0000313" key="2">
    <source>
        <dbReference type="Proteomes" id="UP000204391"/>
    </source>
</evidence>
<accession>A0A221MCI9</accession>
<dbReference type="InterPro" id="IPR043519">
    <property type="entry name" value="NT_sf"/>
</dbReference>
<dbReference type="Pfam" id="PF04229">
    <property type="entry name" value="GrpB"/>
    <property type="match status" value="1"/>
</dbReference>